<dbReference type="Proteomes" id="UP000682733">
    <property type="component" value="Unassembled WGS sequence"/>
</dbReference>
<reference evidence="2" key="1">
    <citation type="submission" date="2021-02" db="EMBL/GenBank/DDBJ databases">
        <authorList>
            <person name="Nowell W R."/>
        </authorList>
    </citation>
    <scope>NUCLEOTIDE SEQUENCE</scope>
</reference>
<evidence type="ECO:0000259" key="1">
    <source>
        <dbReference type="PROSITE" id="PS50802"/>
    </source>
</evidence>
<dbReference type="PROSITE" id="PS50802">
    <property type="entry name" value="OTU"/>
    <property type="match status" value="1"/>
</dbReference>
<evidence type="ECO:0000313" key="4">
    <source>
        <dbReference type="Proteomes" id="UP000677228"/>
    </source>
</evidence>
<proteinExistence type="predicted"/>
<evidence type="ECO:0000313" key="2">
    <source>
        <dbReference type="EMBL" id="CAF1628422.1"/>
    </source>
</evidence>
<organism evidence="2 4">
    <name type="scientific">Didymodactylos carnosus</name>
    <dbReference type="NCBI Taxonomy" id="1234261"/>
    <lineage>
        <taxon>Eukaryota</taxon>
        <taxon>Metazoa</taxon>
        <taxon>Spiralia</taxon>
        <taxon>Gnathifera</taxon>
        <taxon>Rotifera</taxon>
        <taxon>Eurotatoria</taxon>
        <taxon>Bdelloidea</taxon>
        <taxon>Philodinida</taxon>
        <taxon>Philodinidae</taxon>
        <taxon>Didymodactylos</taxon>
    </lineage>
</organism>
<dbReference type="EMBL" id="CAJOBA010083610">
    <property type="protein sequence ID" value="CAF4453111.1"/>
    <property type="molecule type" value="Genomic_DNA"/>
</dbReference>
<dbReference type="Proteomes" id="UP000677228">
    <property type="component" value="Unassembled WGS sequence"/>
</dbReference>
<feature type="domain" description="OTU" evidence="1">
    <location>
        <begin position="131"/>
        <end position="286"/>
    </location>
</feature>
<comment type="caution">
    <text evidence="2">The sequence shown here is derived from an EMBL/GenBank/DDBJ whole genome shotgun (WGS) entry which is preliminary data.</text>
</comment>
<accession>A0A8S2G4G5</accession>
<feature type="non-terminal residue" evidence="2">
    <location>
        <position position="1"/>
    </location>
</feature>
<evidence type="ECO:0000313" key="3">
    <source>
        <dbReference type="EMBL" id="CAF4453111.1"/>
    </source>
</evidence>
<dbReference type="AlphaFoldDB" id="A0A8S2G4G5"/>
<gene>
    <name evidence="2" type="ORF">OVA965_LOCUS43587</name>
    <name evidence="3" type="ORF">TMI583_LOCUS45913</name>
</gene>
<protein>
    <recommendedName>
        <fullName evidence="1">OTU domain-containing protein</fullName>
    </recommendedName>
</protein>
<name>A0A8S2G4G5_9BILA</name>
<dbReference type="InterPro" id="IPR003323">
    <property type="entry name" value="OTU_dom"/>
</dbReference>
<sequence>DVLTPSTVTESSNVKKCVSSSSITDSSNIQSSSTICTWCKQPTLKIPLCVNCSTYKQDHMFRFILERLRTAAGKGFQTLQEECNRMTPIVDSYPVIFNPIEYVDPTDKHYPKDTAAQSYLDKYCEKEWQSYIPVQVAGDGNCFYNSFIKLSPSLNMTPTELRTRNVLELVKNSSIYRKQYENLPVCLDHLEKYVTTEMVIDTVYSSVWDILSITNVLNIRLTIVYPKVNGNSDKIASSLNKTFSPISNGQPKHDVVLMFSSCSKECISPKLEKAWMPNHFVPLLRIRSNINFHGENF</sequence>
<dbReference type="EMBL" id="CAJNOK010058150">
    <property type="protein sequence ID" value="CAF1628422.1"/>
    <property type="molecule type" value="Genomic_DNA"/>
</dbReference>